<name>A0A5E8BCS2_9ASCO</name>
<accession>A0A5E8BCS2</accession>
<dbReference type="Proteomes" id="UP000398389">
    <property type="component" value="Unassembled WGS sequence"/>
</dbReference>
<proteinExistence type="predicted"/>
<reference evidence="1 2" key="1">
    <citation type="submission" date="2019-09" db="EMBL/GenBank/DDBJ databases">
        <authorList>
            <person name="Brejova B."/>
        </authorList>
    </citation>
    <scope>NUCLEOTIDE SEQUENCE [LARGE SCALE GENOMIC DNA]</scope>
</reference>
<sequence length="182" mass="19506">MPISHETSFPNFATPCKLYTSTHLVIGPYSLAHAHAVFLPSNPALTSTTLSNTIDPSAARFKAIEFALQLLVDHPETAAPSRRCTIYFCEPSSPLLVPWRPSQSSVASSTSSISSSSLSATRISGSHSGAIFMLMAYLRNSLGIDVTICQIKSGDKAMDSNGKRALWLAKAASEDVYKMGHS</sequence>
<dbReference type="AlphaFoldDB" id="A0A5E8BCS2"/>
<organism evidence="1 2">
    <name type="scientific">Magnusiomyces paraingens</name>
    <dbReference type="NCBI Taxonomy" id="2606893"/>
    <lineage>
        <taxon>Eukaryota</taxon>
        <taxon>Fungi</taxon>
        <taxon>Dikarya</taxon>
        <taxon>Ascomycota</taxon>
        <taxon>Saccharomycotina</taxon>
        <taxon>Dipodascomycetes</taxon>
        <taxon>Dipodascales</taxon>
        <taxon>Dipodascaceae</taxon>
        <taxon>Magnusiomyces</taxon>
    </lineage>
</organism>
<protein>
    <submittedName>
        <fullName evidence="1">Uncharacterized protein</fullName>
    </submittedName>
</protein>
<dbReference type="RefSeq" id="XP_031852235.1">
    <property type="nucleotide sequence ID" value="XM_031996344.1"/>
</dbReference>
<evidence type="ECO:0000313" key="1">
    <source>
        <dbReference type="EMBL" id="VVT47261.1"/>
    </source>
</evidence>
<dbReference type="EMBL" id="CABVLU010000001">
    <property type="protein sequence ID" value="VVT47261.1"/>
    <property type="molecule type" value="Genomic_DNA"/>
</dbReference>
<dbReference type="GeneID" id="43580444"/>
<evidence type="ECO:0000313" key="2">
    <source>
        <dbReference type="Proteomes" id="UP000398389"/>
    </source>
</evidence>
<gene>
    <name evidence="1" type="ORF">SAPINGB_P001623</name>
</gene>
<keyword evidence="2" id="KW-1185">Reference proteome</keyword>